<evidence type="ECO:0000313" key="8">
    <source>
        <dbReference type="Proteomes" id="UP000238083"/>
    </source>
</evidence>
<evidence type="ECO:0000256" key="2">
    <source>
        <dbReference type="ARBA" id="ARBA00005695"/>
    </source>
</evidence>
<sequence>MLRRSTVALVGLLLLAGCSAGASDDSAPAGDGTPVDGGTLRYGLQADPVCLDPRQGGLTVSLTVTRSVVDSLTDQDPETGAIEPWLASSWETNADSSSFTFHLRDGVTFSDGTPLDAQAVKVNFDDTQSLGALAALPAQYLTGYQGATVVDPSTVRVDFDRPNAQFLQASSSMSLGLLSPKSLQDKTPEQLCEGDYAASGPFTITKFVAGQSVRIEKRTGYGWAPARAAHQGDAHLDAVDFTVVPEASVRSGSLASGQVDAVGDLPAQSTDQVRGSGLQVLTKPNPGLTGSFFVNTTAGPLADPAVRQALLHVVDRQQVADTVFFGQAPAATSVLSSATPGYVDVSKELTVDPAAAGEALDAAGWTRTGNGTRSKDGRELRLQASFNPAIGTGQAVLELVQQQLAKVGIALDIRKITQAELTDTLTKRDYGLFYNSQVRPDPDVLWSQYSPDSPSNRHGGSDPELARVLAEQRTTTDAAQRDPLTAQAQQRIVADGFGLPVVESVGVFGVAADVHGFGWEASGKPVFHDIWKQS</sequence>
<dbReference type="InterPro" id="IPR039424">
    <property type="entry name" value="SBP_5"/>
</dbReference>
<dbReference type="CDD" id="cd08492">
    <property type="entry name" value="PBP2_NikA_DppA_OppA_like_15"/>
    <property type="match status" value="1"/>
</dbReference>
<feature type="chain" id="PRO_5015636222" evidence="5">
    <location>
        <begin position="23"/>
        <end position="534"/>
    </location>
</feature>
<proteinExistence type="inferred from homology"/>
<evidence type="ECO:0000256" key="1">
    <source>
        <dbReference type="ARBA" id="ARBA00004196"/>
    </source>
</evidence>
<dbReference type="RefSeq" id="WP_106213045.1">
    <property type="nucleotide sequence ID" value="NZ_PVZF01000009.1"/>
</dbReference>
<dbReference type="PANTHER" id="PTHR30290:SF10">
    <property type="entry name" value="PERIPLASMIC OLIGOPEPTIDE-BINDING PROTEIN-RELATED"/>
    <property type="match status" value="1"/>
</dbReference>
<dbReference type="GO" id="GO:0042597">
    <property type="term" value="C:periplasmic space"/>
    <property type="evidence" value="ECO:0007669"/>
    <property type="project" value="UniProtKB-ARBA"/>
</dbReference>
<dbReference type="PANTHER" id="PTHR30290">
    <property type="entry name" value="PERIPLASMIC BINDING COMPONENT OF ABC TRANSPORTER"/>
    <property type="match status" value="1"/>
</dbReference>
<evidence type="ECO:0000256" key="3">
    <source>
        <dbReference type="ARBA" id="ARBA00022448"/>
    </source>
</evidence>
<dbReference type="AlphaFoldDB" id="A0A2T0R196"/>
<comment type="subcellular location">
    <subcellularLocation>
        <location evidence="1">Cell envelope</location>
    </subcellularLocation>
</comment>
<dbReference type="SUPFAM" id="SSF53850">
    <property type="entry name" value="Periplasmic binding protein-like II"/>
    <property type="match status" value="1"/>
</dbReference>
<name>A0A2T0R196_9ACTN</name>
<dbReference type="Proteomes" id="UP000238083">
    <property type="component" value="Unassembled WGS sequence"/>
</dbReference>
<dbReference type="PIRSF" id="PIRSF002741">
    <property type="entry name" value="MppA"/>
    <property type="match status" value="1"/>
</dbReference>
<keyword evidence="8" id="KW-1185">Reference proteome</keyword>
<feature type="domain" description="Solute-binding protein family 5" evidence="6">
    <location>
        <begin position="82"/>
        <end position="451"/>
    </location>
</feature>
<dbReference type="PROSITE" id="PS51257">
    <property type="entry name" value="PROKAR_LIPOPROTEIN"/>
    <property type="match status" value="1"/>
</dbReference>
<comment type="caution">
    <text evidence="7">The sequence shown here is derived from an EMBL/GenBank/DDBJ whole genome shotgun (WGS) entry which is preliminary data.</text>
</comment>
<comment type="similarity">
    <text evidence="2">Belongs to the bacterial solute-binding protein 5 family.</text>
</comment>
<dbReference type="InterPro" id="IPR000914">
    <property type="entry name" value="SBP_5_dom"/>
</dbReference>
<evidence type="ECO:0000313" key="7">
    <source>
        <dbReference type="EMBL" id="PRY13068.1"/>
    </source>
</evidence>
<evidence type="ECO:0000259" key="6">
    <source>
        <dbReference type="Pfam" id="PF00496"/>
    </source>
</evidence>
<gene>
    <name evidence="7" type="ORF">CLV37_109260</name>
</gene>
<dbReference type="InterPro" id="IPR030678">
    <property type="entry name" value="Peptide/Ni-bd"/>
</dbReference>
<reference evidence="7 8" key="1">
    <citation type="submission" date="2018-03" db="EMBL/GenBank/DDBJ databases">
        <title>Genomic Encyclopedia of Archaeal and Bacterial Type Strains, Phase II (KMG-II): from individual species to whole genera.</title>
        <authorList>
            <person name="Goeker M."/>
        </authorList>
    </citation>
    <scope>NUCLEOTIDE SEQUENCE [LARGE SCALE GENOMIC DNA]</scope>
    <source>
        <strain evidence="7 8">DSM 19711</strain>
    </source>
</reference>
<feature type="signal peptide" evidence="5">
    <location>
        <begin position="1"/>
        <end position="22"/>
    </location>
</feature>
<dbReference type="GO" id="GO:0030313">
    <property type="term" value="C:cell envelope"/>
    <property type="evidence" value="ECO:0007669"/>
    <property type="project" value="UniProtKB-SubCell"/>
</dbReference>
<keyword evidence="3" id="KW-0813">Transport</keyword>
<dbReference type="Gene3D" id="3.10.105.10">
    <property type="entry name" value="Dipeptide-binding Protein, Domain 3"/>
    <property type="match status" value="1"/>
</dbReference>
<dbReference type="Pfam" id="PF00496">
    <property type="entry name" value="SBP_bac_5"/>
    <property type="match status" value="1"/>
</dbReference>
<dbReference type="GO" id="GO:1904680">
    <property type="term" value="F:peptide transmembrane transporter activity"/>
    <property type="evidence" value="ECO:0007669"/>
    <property type="project" value="TreeGrafter"/>
</dbReference>
<dbReference type="GO" id="GO:0015833">
    <property type="term" value="P:peptide transport"/>
    <property type="evidence" value="ECO:0007669"/>
    <property type="project" value="TreeGrafter"/>
</dbReference>
<keyword evidence="4 5" id="KW-0732">Signal</keyword>
<accession>A0A2T0R196</accession>
<dbReference type="EMBL" id="PVZF01000009">
    <property type="protein sequence ID" value="PRY13068.1"/>
    <property type="molecule type" value="Genomic_DNA"/>
</dbReference>
<dbReference type="Gene3D" id="3.40.190.10">
    <property type="entry name" value="Periplasmic binding protein-like II"/>
    <property type="match status" value="1"/>
</dbReference>
<evidence type="ECO:0000256" key="5">
    <source>
        <dbReference type="SAM" id="SignalP"/>
    </source>
</evidence>
<evidence type="ECO:0000256" key="4">
    <source>
        <dbReference type="ARBA" id="ARBA00022729"/>
    </source>
</evidence>
<organism evidence="7 8">
    <name type="scientific">Kineococcus rhizosphaerae</name>
    <dbReference type="NCBI Taxonomy" id="559628"/>
    <lineage>
        <taxon>Bacteria</taxon>
        <taxon>Bacillati</taxon>
        <taxon>Actinomycetota</taxon>
        <taxon>Actinomycetes</taxon>
        <taxon>Kineosporiales</taxon>
        <taxon>Kineosporiaceae</taxon>
        <taxon>Kineococcus</taxon>
    </lineage>
</organism>
<protein>
    <submittedName>
        <fullName evidence="7">Peptide/nickel transport system substrate-binding protein</fullName>
    </submittedName>
</protein>
<dbReference type="GO" id="GO:0043190">
    <property type="term" value="C:ATP-binding cassette (ABC) transporter complex"/>
    <property type="evidence" value="ECO:0007669"/>
    <property type="project" value="InterPro"/>
</dbReference>